<evidence type="ECO:0000313" key="11">
    <source>
        <dbReference type="Proteomes" id="UP000494165"/>
    </source>
</evidence>
<keyword evidence="6" id="KW-0687">Ribonucleoprotein</keyword>
<evidence type="ECO:0000313" key="10">
    <source>
        <dbReference type="EMBL" id="CAB3382551.1"/>
    </source>
</evidence>
<dbReference type="GO" id="GO:0003735">
    <property type="term" value="F:structural constituent of ribosome"/>
    <property type="evidence" value="ECO:0007669"/>
    <property type="project" value="InterPro"/>
</dbReference>
<dbReference type="PRINTS" id="PR00063">
    <property type="entry name" value="RIBOSOMALL27"/>
</dbReference>
<sequence length="150" mass="16713">MSALQRILLGTPTIFRGTAEIFASPSSLATRNASKKAGGSSRNQRGKTAIPKFRGLKRAEGDYVTAGTKLVTQRDLNYHPGLNVGFGKNGTLFAIEHGYVKFSSEKCDLNMDHTWVQRIYGGKDISYLYKNYVHVITDPQHNRFKMIDSV</sequence>
<protein>
    <recommendedName>
        <fullName evidence="7">Large ribosomal subunit protein bL27m</fullName>
    </recommendedName>
    <alternativeName>
        <fullName evidence="8">39S ribosomal protein L27, mitochondrial</fullName>
    </alternativeName>
</protein>
<comment type="similarity">
    <text evidence="2">Belongs to the bacterial ribosomal protein bL27 family.</text>
</comment>
<dbReference type="GO" id="GO:0005762">
    <property type="term" value="C:mitochondrial large ribosomal subunit"/>
    <property type="evidence" value="ECO:0007669"/>
    <property type="project" value="TreeGrafter"/>
</dbReference>
<name>A0A8S1DJP7_9INSE</name>
<gene>
    <name evidence="10" type="ORF">CLODIP_2_CD14622</name>
</gene>
<evidence type="ECO:0000256" key="8">
    <source>
        <dbReference type="ARBA" id="ARBA00076963"/>
    </source>
</evidence>
<evidence type="ECO:0000256" key="4">
    <source>
        <dbReference type="ARBA" id="ARBA00022980"/>
    </source>
</evidence>
<dbReference type="InterPro" id="IPR001684">
    <property type="entry name" value="Ribosomal_bL27"/>
</dbReference>
<dbReference type="PANTHER" id="PTHR15893">
    <property type="entry name" value="RIBOSOMAL PROTEIN L27"/>
    <property type="match status" value="1"/>
</dbReference>
<dbReference type="PANTHER" id="PTHR15893:SF0">
    <property type="entry name" value="LARGE RIBOSOMAL SUBUNIT PROTEIN BL27M"/>
    <property type="match status" value="1"/>
</dbReference>
<dbReference type="Pfam" id="PF01016">
    <property type="entry name" value="Ribosomal_L27"/>
    <property type="match status" value="1"/>
</dbReference>
<evidence type="ECO:0000256" key="3">
    <source>
        <dbReference type="ARBA" id="ARBA00022946"/>
    </source>
</evidence>
<dbReference type="Gene3D" id="2.40.50.100">
    <property type="match status" value="1"/>
</dbReference>
<dbReference type="SUPFAM" id="SSF110324">
    <property type="entry name" value="Ribosomal L27 protein-like"/>
    <property type="match status" value="1"/>
</dbReference>
<proteinExistence type="inferred from homology"/>
<evidence type="ECO:0000256" key="1">
    <source>
        <dbReference type="ARBA" id="ARBA00004173"/>
    </source>
</evidence>
<comment type="caution">
    <text evidence="10">The sequence shown here is derived from an EMBL/GenBank/DDBJ whole genome shotgun (WGS) entry which is preliminary data.</text>
</comment>
<evidence type="ECO:0000256" key="5">
    <source>
        <dbReference type="ARBA" id="ARBA00023128"/>
    </source>
</evidence>
<accession>A0A8S1DJP7</accession>
<dbReference type="OrthoDB" id="1867012at2759"/>
<dbReference type="GO" id="GO:0005743">
    <property type="term" value="C:mitochondrial inner membrane"/>
    <property type="evidence" value="ECO:0007669"/>
    <property type="project" value="UniProtKB-ARBA"/>
</dbReference>
<reference evidence="10 11" key="1">
    <citation type="submission" date="2020-04" db="EMBL/GenBank/DDBJ databases">
        <authorList>
            <person name="Alioto T."/>
            <person name="Alioto T."/>
            <person name="Gomez Garrido J."/>
        </authorList>
    </citation>
    <scope>NUCLEOTIDE SEQUENCE [LARGE SCALE GENOMIC DNA]</scope>
</reference>
<comment type="subcellular location">
    <subcellularLocation>
        <location evidence="1">Mitochondrion</location>
    </subcellularLocation>
</comment>
<evidence type="ECO:0000256" key="6">
    <source>
        <dbReference type="ARBA" id="ARBA00023274"/>
    </source>
</evidence>
<keyword evidence="11" id="KW-1185">Reference proteome</keyword>
<evidence type="ECO:0000256" key="9">
    <source>
        <dbReference type="SAM" id="MobiDB-lite"/>
    </source>
</evidence>
<keyword evidence="5" id="KW-0496">Mitochondrion</keyword>
<evidence type="ECO:0000256" key="2">
    <source>
        <dbReference type="ARBA" id="ARBA00010797"/>
    </source>
</evidence>
<organism evidence="10 11">
    <name type="scientific">Cloeon dipterum</name>
    <dbReference type="NCBI Taxonomy" id="197152"/>
    <lineage>
        <taxon>Eukaryota</taxon>
        <taxon>Metazoa</taxon>
        <taxon>Ecdysozoa</taxon>
        <taxon>Arthropoda</taxon>
        <taxon>Hexapoda</taxon>
        <taxon>Insecta</taxon>
        <taxon>Pterygota</taxon>
        <taxon>Palaeoptera</taxon>
        <taxon>Ephemeroptera</taxon>
        <taxon>Pisciforma</taxon>
        <taxon>Baetidae</taxon>
        <taxon>Cloeon</taxon>
    </lineage>
</organism>
<keyword evidence="3" id="KW-0809">Transit peptide</keyword>
<dbReference type="AlphaFoldDB" id="A0A8S1DJP7"/>
<dbReference type="FunFam" id="2.40.50.100:FF:000031">
    <property type="entry name" value="39S ribosomal protein L27, mitochondrial"/>
    <property type="match status" value="1"/>
</dbReference>
<dbReference type="Proteomes" id="UP000494165">
    <property type="component" value="Unassembled WGS sequence"/>
</dbReference>
<keyword evidence="4" id="KW-0689">Ribosomal protein</keyword>
<feature type="region of interest" description="Disordered" evidence="9">
    <location>
        <begin position="31"/>
        <end position="50"/>
    </location>
</feature>
<dbReference type="EMBL" id="CADEPI010000276">
    <property type="protein sequence ID" value="CAB3382551.1"/>
    <property type="molecule type" value="Genomic_DNA"/>
</dbReference>
<dbReference type="GO" id="GO:0006412">
    <property type="term" value="P:translation"/>
    <property type="evidence" value="ECO:0007669"/>
    <property type="project" value="InterPro"/>
</dbReference>
<evidence type="ECO:0000256" key="7">
    <source>
        <dbReference type="ARBA" id="ARBA00035267"/>
    </source>
</evidence>